<sequence>MTLFLILSATVLGLAASVAFYLGAPSQRLLERRLALPVSLGAGGVLTVISLVLYLQVCGPAASVFILMTVIMGAWSGLPFLMTVVKPGRSRRT</sequence>
<dbReference type="AlphaFoldDB" id="A0A059FI39"/>
<keyword evidence="1" id="KW-0812">Transmembrane</keyword>
<keyword evidence="3" id="KW-1185">Reference proteome</keyword>
<dbReference type="EMBL" id="ARYJ01000002">
    <property type="protein sequence ID" value="KCZ90196.1"/>
    <property type="molecule type" value="Genomic_DNA"/>
</dbReference>
<feature type="transmembrane region" description="Helical" evidence="1">
    <location>
        <begin position="34"/>
        <end position="55"/>
    </location>
</feature>
<organism evidence="2 3">
    <name type="scientific">Hyphomonas jannaschiana VP2</name>
    <dbReference type="NCBI Taxonomy" id="1280952"/>
    <lineage>
        <taxon>Bacteria</taxon>
        <taxon>Pseudomonadati</taxon>
        <taxon>Pseudomonadota</taxon>
        <taxon>Alphaproteobacteria</taxon>
        <taxon>Hyphomonadales</taxon>
        <taxon>Hyphomonadaceae</taxon>
        <taxon>Hyphomonas</taxon>
    </lineage>
</organism>
<evidence type="ECO:0000313" key="3">
    <source>
        <dbReference type="Proteomes" id="UP000024816"/>
    </source>
</evidence>
<dbReference type="PATRIC" id="fig|1280952.3.peg.638"/>
<evidence type="ECO:0000313" key="2">
    <source>
        <dbReference type="EMBL" id="KCZ90196.1"/>
    </source>
</evidence>
<proteinExistence type="predicted"/>
<name>A0A059FI39_9PROT</name>
<comment type="caution">
    <text evidence="2">The sequence shown here is derived from an EMBL/GenBank/DDBJ whole genome shotgun (WGS) entry which is preliminary data.</text>
</comment>
<keyword evidence="1" id="KW-0472">Membrane</keyword>
<feature type="transmembrane region" description="Helical" evidence="1">
    <location>
        <begin position="61"/>
        <end position="85"/>
    </location>
</feature>
<keyword evidence="1" id="KW-1133">Transmembrane helix</keyword>
<dbReference type="Proteomes" id="UP000024816">
    <property type="component" value="Unassembled WGS sequence"/>
</dbReference>
<gene>
    <name evidence="2" type="ORF">HJA_03176</name>
</gene>
<dbReference type="STRING" id="1280952.HJA_03176"/>
<dbReference type="OrthoDB" id="8657650at2"/>
<feature type="transmembrane region" description="Helical" evidence="1">
    <location>
        <begin position="6"/>
        <end position="22"/>
    </location>
</feature>
<reference evidence="2 3" key="1">
    <citation type="journal article" date="2014" name="Antonie Van Leeuwenhoek">
        <title>Hyphomonas beringensis sp. nov. and Hyphomonas chukchiensis sp. nov., isolated from surface seawater of the Bering Sea and Chukchi Sea.</title>
        <authorList>
            <person name="Li C."/>
            <person name="Lai Q."/>
            <person name="Li G."/>
            <person name="Dong C."/>
            <person name="Wang J."/>
            <person name="Liao Y."/>
            <person name="Shao Z."/>
        </authorList>
    </citation>
    <scope>NUCLEOTIDE SEQUENCE [LARGE SCALE GENOMIC DNA]</scope>
    <source>
        <strain evidence="2 3">VP2</strain>
    </source>
</reference>
<dbReference type="RefSeq" id="WP_035578192.1">
    <property type="nucleotide sequence ID" value="NZ_ARYJ01000002.1"/>
</dbReference>
<accession>A0A059FI39</accession>
<protein>
    <submittedName>
        <fullName evidence="2">Uncharacterized protein</fullName>
    </submittedName>
</protein>
<evidence type="ECO:0000256" key="1">
    <source>
        <dbReference type="SAM" id="Phobius"/>
    </source>
</evidence>